<evidence type="ECO:0000256" key="4">
    <source>
        <dbReference type="ARBA" id="ARBA00022475"/>
    </source>
</evidence>
<dbReference type="Pfam" id="PF03553">
    <property type="entry name" value="Na_H_antiporter"/>
    <property type="match status" value="1"/>
</dbReference>
<keyword evidence="6 9" id="KW-1133">Transmembrane helix</keyword>
<feature type="domain" description="Na+/H+ antiporter NhaC-like C-terminal" evidence="10">
    <location>
        <begin position="34"/>
        <end position="207"/>
    </location>
</feature>
<feature type="transmembrane region" description="Helical" evidence="9">
    <location>
        <begin position="126"/>
        <end position="144"/>
    </location>
</feature>
<keyword evidence="4" id="KW-1003">Cell membrane</keyword>
<dbReference type="Proteomes" id="UP000275719">
    <property type="component" value="Unassembled WGS sequence"/>
</dbReference>
<sequence length="433" mass="46725">MKNFKFITLLPLIVFIIVFIGSGVYYNDFYKFPSPIAALIGVLVALILFKDSLNDKIDTFIKGCGDSKIITMCIIYLLAGAFTTVTKAIGATDFIVALGIGNITPDFLIIGVFVIACVLSFSIGTSVGCIVALGPIVVGLAAYSPDSLPMLAGALLGGAMFGDNLSVISDTTIAATQVMDCKMKDKFFANFKLAFAAAFLTVIAIYFTQPQNAEMVEMTYTNQYYLLIPYLAIIILSIIGLHVFLVLILSIILAIAIGLFATDILFIDYMKFVYDGFLSVNEIFLLSLITGGLAALIEKAGGVDYIIHHIQKMIKGSRTANAAIALVVSLVNLAVANNTVAIIVSGPIAKKIATDYQIEKAKATSVLDIFSCIIQGIIPYGAQVLILLSLTDKKVGYFDLLSNSYYLMFLFVITVIAIFITKKIKNKVNLSNV</sequence>
<dbReference type="EMBL" id="RQVQ01000013">
    <property type="protein sequence ID" value="RRJ90973.1"/>
    <property type="molecule type" value="Genomic_DNA"/>
</dbReference>
<gene>
    <name evidence="11" type="ORF">EG240_07160</name>
</gene>
<evidence type="ECO:0000256" key="6">
    <source>
        <dbReference type="ARBA" id="ARBA00022989"/>
    </source>
</evidence>
<name>A0A3P3WEI5_9FLAO</name>
<keyword evidence="2" id="KW-0813">Transport</keyword>
<dbReference type="GO" id="GO:0015297">
    <property type="term" value="F:antiporter activity"/>
    <property type="evidence" value="ECO:0007669"/>
    <property type="project" value="UniProtKB-KW"/>
</dbReference>
<evidence type="ECO:0000256" key="5">
    <source>
        <dbReference type="ARBA" id="ARBA00022692"/>
    </source>
</evidence>
<feature type="transmembrane region" description="Helical" evidence="9">
    <location>
        <begin position="95"/>
        <end position="119"/>
    </location>
</feature>
<accession>A0A3P3WEI5</accession>
<comment type="caution">
    <text evidence="11">The sequence shown here is derived from an EMBL/GenBank/DDBJ whole genome shotgun (WGS) entry which is preliminary data.</text>
</comment>
<keyword evidence="3" id="KW-0050">Antiport</keyword>
<keyword evidence="12" id="KW-1185">Reference proteome</keyword>
<evidence type="ECO:0000256" key="3">
    <source>
        <dbReference type="ARBA" id="ARBA00022449"/>
    </source>
</evidence>
<evidence type="ECO:0000256" key="9">
    <source>
        <dbReference type="SAM" id="Phobius"/>
    </source>
</evidence>
<evidence type="ECO:0000256" key="2">
    <source>
        <dbReference type="ARBA" id="ARBA00022448"/>
    </source>
</evidence>
<evidence type="ECO:0000256" key="1">
    <source>
        <dbReference type="ARBA" id="ARBA00004651"/>
    </source>
</evidence>
<feature type="transmembrane region" description="Helical" evidence="9">
    <location>
        <begin position="322"/>
        <end position="345"/>
    </location>
</feature>
<comment type="similarity">
    <text evidence="8">Belongs to the NhaC Na(+)/H(+) (TC 2.A.35) antiporter family.</text>
</comment>
<evidence type="ECO:0000256" key="8">
    <source>
        <dbReference type="ARBA" id="ARBA00038435"/>
    </source>
</evidence>
<proteinExistence type="inferred from homology"/>
<evidence type="ECO:0000313" key="11">
    <source>
        <dbReference type="EMBL" id="RRJ90973.1"/>
    </source>
</evidence>
<dbReference type="InterPro" id="IPR052180">
    <property type="entry name" value="NhaC_Na-H+_Antiporter"/>
</dbReference>
<evidence type="ECO:0000256" key="7">
    <source>
        <dbReference type="ARBA" id="ARBA00023136"/>
    </source>
</evidence>
<comment type="subcellular location">
    <subcellularLocation>
        <location evidence="1">Cell membrane</location>
        <topology evidence="1">Multi-pass membrane protein</topology>
    </subcellularLocation>
</comment>
<feature type="transmembrane region" description="Helical" evidence="9">
    <location>
        <begin position="32"/>
        <end position="49"/>
    </location>
</feature>
<feature type="transmembrane region" description="Helical" evidence="9">
    <location>
        <begin position="69"/>
        <end position="89"/>
    </location>
</feature>
<reference evidence="11 12" key="1">
    <citation type="submission" date="2018-11" db="EMBL/GenBank/DDBJ databases">
        <title>Flavobacterium sp. nov., YIM 102701-2 draft genome.</title>
        <authorList>
            <person name="Li G."/>
            <person name="Jiang Y."/>
        </authorList>
    </citation>
    <scope>NUCLEOTIDE SEQUENCE [LARGE SCALE GENOMIC DNA]</scope>
    <source>
        <strain evidence="11 12">YIM 102701-2</strain>
    </source>
</reference>
<dbReference type="OrthoDB" id="9790605at2"/>
<dbReference type="PANTHER" id="PTHR33451">
    <property type="entry name" value="MALATE-2H(+)/NA(+)-LACTATE ANTIPORTER"/>
    <property type="match status" value="1"/>
</dbReference>
<dbReference type="AlphaFoldDB" id="A0A3P3WEI5"/>
<evidence type="ECO:0000259" key="10">
    <source>
        <dbReference type="Pfam" id="PF03553"/>
    </source>
</evidence>
<dbReference type="GO" id="GO:0005886">
    <property type="term" value="C:plasma membrane"/>
    <property type="evidence" value="ECO:0007669"/>
    <property type="project" value="UniProtKB-SubCell"/>
</dbReference>
<feature type="transmembrane region" description="Helical" evidence="9">
    <location>
        <begin position="187"/>
        <end position="207"/>
    </location>
</feature>
<feature type="transmembrane region" description="Helical" evidence="9">
    <location>
        <begin position="366"/>
        <end position="391"/>
    </location>
</feature>
<dbReference type="InterPro" id="IPR018461">
    <property type="entry name" value="Na/H_Antiport_NhaC-like_C"/>
</dbReference>
<feature type="transmembrane region" description="Helical" evidence="9">
    <location>
        <begin position="227"/>
        <end position="260"/>
    </location>
</feature>
<feature type="transmembrane region" description="Helical" evidence="9">
    <location>
        <begin position="403"/>
        <end position="421"/>
    </location>
</feature>
<keyword evidence="7 9" id="KW-0472">Membrane</keyword>
<feature type="transmembrane region" description="Helical" evidence="9">
    <location>
        <begin position="7"/>
        <end position="26"/>
    </location>
</feature>
<organism evidence="11 12">
    <name type="scientific">Paenimyroides tangerinum</name>
    <dbReference type="NCBI Taxonomy" id="2488728"/>
    <lineage>
        <taxon>Bacteria</taxon>
        <taxon>Pseudomonadati</taxon>
        <taxon>Bacteroidota</taxon>
        <taxon>Flavobacteriia</taxon>
        <taxon>Flavobacteriales</taxon>
        <taxon>Flavobacteriaceae</taxon>
        <taxon>Paenimyroides</taxon>
    </lineage>
</organism>
<keyword evidence="5 9" id="KW-0812">Transmembrane</keyword>
<dbReference type="RefSeq" id="WP_125018710.1">
    <property type="nucleotide sequence ID" value="NZ_RQVQ01000013.1"/>
</dbReference>
<evidence type="ECO:0000313" key="12">
    <source>
        <dbReference type="Proteomes" id="UP000275719"/>
    </source>
</evidence>
<feature type="transmembrane region" description="Helical" evidence="9">
    <location>
        <begin position="150"/>
        <end position="175"/>
    </location>
</feature>
<dbReference type="PANTHER" id="PTHR33451:SF5">
    <property type="entry name" value="NA+_H+ ANTIPORTER"/>
    <property type="match status" value="1"/>
</dbReference>
<protein>
    <submittedName>
        <fullName evidence="11">Na+/H+ antiporter NhaC family protein</fullName>
    </submittedName>
</protein>